<evidence type="ECO:0000256" key="1">
    <source>
        <dbReference type="ARBA" id="ARBA00022475"/>
    </source>
</evidence>
<dbReference type="RefSeq" id="WP_108685595.1">
    <property type="nucleotide sequence ID" value="NZ_QCYK01000001.1"/>
</dbReference>
<keyword evidence="7" id="KW-0378">Hydrolase</keyword>
<dbReference type="GO" id="GO:0046872">
    <property type="term" value="F:metal ion binding"/>
    <property type="evidence" value="ECO:0007669"/>
    <property type="project" value="UniProtKB-KW"/>
</dbReference>
<evidence type="ECO:0000256" key="4">
    <source>
        <dbReference type="ARBA" id="ARBA00023136"/>
    </source>
</evidence>
<dbReference type="OrthoDB" id="9802481at2"/>
<dbReference type="PANTHER" id="PTHR34990:SF2">
    <property type="entry name" value="BLL8164 PROTEIN"/>
    <property type="match status" value="1"/>
</dbReference>
<evidence type="ECO:0000313" key="7">
    <source>
        <dbReference type="EMBL" id="PUZ28955.1"/>
    </source>
</evidence>
<dbReference type="CDD" id="cd07398">
    <property type="entry name" value="MPP_YbbF-LpxH"/>
    <property type="match status" value="1"/>
</dbReference>
<dbReference type="SUPFAM" id="SSF56300">
    <property type="entry name" value="Metallo-dependent phosphatases"/>
    <property type="match status" value="1"/>
</dbReference>
<name>A0A2T7BMQ1_9BACT</name>
<keyword evidence="4" id="KW-0472">Membrane</keyword>
<dbReference type="PANTHER" id="PTHR34990">
    <property type="entry name" value="UDP-2,3-DIACYLGLUCOSAMINE HYDROLASE-RELATED"/>
    <property type="match status" value="1"/>
</dbReference>
<keyword evidence="2" id="KW-0997">Cell inner membrane</keyword>
<evidence type="ECO:0000259" key="6">
    <source>
        <dbReference type="Pfam" id="PF00149"/>
    </source>
</evidence>
<dbReference type="InterPro" id="IPR043461">
    <property type="entry name" value="LpxH-like"/>
</dbReference>
<organism evidence="7 8">
    <name type="scientific">Chitinophaga parva</name>
    <dbReference type="NCBI Taxonomy" id="2169414"/>
    <lineage>
        <taxon>Bacteria</taxon>
        <taxon>Pseudomonadati</taxon>
        <taxon>Bacteroidota</taxon>
        <taxon>Chitinophagia</taxon>
        <taxon>Chitinophagales</taxon>
        <taxon>Chitinophagaceae</taxon>
        <taxon>Chitinophaga</taxon>
    </lineage>
</organism>
<keyword evidence="8" id="KW-1185">Reference proteome</keyword>
<dbReference type="InterPro" id="IPR004843">
    <property type="entry name" value="Calcineurin-like_PHP"/>
</dbReference>
<reference evidence="7 8" key="1">
    <citation type="submission" date="2018-04" db="EMBL/GenBank/DDBJ databases">
        <title>Chitinophaga fuyangensis sp. nov., isolated from soil in a chemical factory.</title>
        <authorList>
            <person name="Chen K."/>
        </authorList>
    </citation>
    <scope>NUCLEOTIDE SEQUENCE [LARGE SCALE GENOMIC DNA]</scope>
    <source>
        <strain evidence="7 8">LY-1</strain>
    </source>
</reference>
<dbReference type="Pfam" id="PF00149">
    <property type="entry name" value="Metallophos"/>
    <property type="match status" value="1"/>
</dbReference>
<dbReference type="GO" id="GO:0016020">
    <property type="term" value="C:membrane"/>
    <property type="evidence" value="ECO:0007669"/>
    <property type="project" value="GOC"/>
</dbReference>
<dbReference type="GO" id="GO:0009245">
    <property type="term" value="P:lipid A biosynthetic process"/>
    <property type="evidence" value="ECO:0007669"/>
    <property type="project" value="TreeGrafter"/>
</dbReference>
<evidence type="ECO:0000256" key="5">
    <source>
        <dbReference type="ARBA" id="ARBA00023211"/>
    </source>
</evidence>
<comment type="caution">
    <text evidence="7">The sequence shown here is derived from an EMBL/GenBank/DDBJ whole genome shotgun (WGS) entry which is preliminary data.</text>
</comment>
<evidence type="ECO:0000256" key="3">
    <source>
        <dbReference type="ARBA" id="ARBA00022723"/>
    </source>
</evidence>
<sequence>MPEKRPLDIAVISDVHLGIYGCHAKELVQYLDSIDPKILILNGDIIDIWQFSKRYFPKSHTKVIRRLLKFIGKGTEVYYLTGNHDEALRKFAGFGLSNFSIDNKLILDVDGKKHWFFHGDVYDITMKNSKWLAKLGGKGYDILIILNRLVNNLMEKMGREKMSFSKKVKHGVKQAVKFISDFEQTVAEIAIDKGIDVVCCGHIHQPVISTMEHNGKTVTYLNSGDWVESLTSLEYAGGQWTLYTHPQSRAEQAALRAQEDESLEDEEPGLDWEASLASFAAVNK</sequence>
<proteinExistence type="predicted"/>
<protein>
    <submittedName>
        <fullName evidence="7">UDP-2,3-diacylglucosamine hydrolase</fullName>
    </submittedName>
</protein>
<dbReference type="GO" id="GO:0008758">
    <property type="term" value="F:UDP-2,3-diacylglucosamine hydrolase activity"/>
    <property type="evidence" value="ECO:0007669"/>
    <property type="project" value="TreeGrafter"/>
</dbReference>
<keyword evidence="5" id="KW-0464">Manganese</keyword>
<keyword evidence="3" id="KW-0479">Metal-binding</keyword>
<evidence type="ECO:0000256" key="2">
    <source>
        <dbReference type="ARBA" id="ARBA00022519"/>
    </source>
</evidence>
<accession>A0A2T7BMQ1</accession>
<dbReference type="EMBL" id="QCYK01000001">
    <property type="protein sequence ID" value="PUZ28955.1"/>
    <property type="molecule type" value="Genomic_DNA"/>
</dbReference>
<evidence type="ECO:0000313" key="8">
    <source>
        <dbReference type="Proteomes" id="UP000244450"/>
    </source>
</evidence>
<dbReference type="InterPro" id="IPR029052">
    <property type="entry name" value="Metallo-depent_PP-like"/>
</dbReference>
<dbReference type="AlphaFoldDB" id="A0A2T7BMQ1"/>
<dbReference type="Proteomes" id="UP000244450">
    <property type="component" value="Unassembled WGS sequence"/>
</dbReference>
<gene>
    <name evidence="7" type="ORF">DCC81_05640</name>
</gene>
<keyword evidence="1" id="KW-1003">Cell membrane</keyword>
<feature type="domain" description="Calcineurin-like phosphoesterase" evidence="6">
    <location>
        <begin position="9"/>
        <end position="206"/>
    </location>
</feature>
<dbReference type="Gene3D" id="3.60.21.10">
    <property type="match status" value="1"/>
</dbReference>